<evidence type="ECO:0000313" key="1">
    <source>
        <dbReference type="EMBL" id="MBK7424076.1"/>
    </source>
</evidence>
<comment type="caution">
    <text evidence="1">The sequence shown here is derived from an EMBL/GenBank/DDBJ whole genome shotgun (WGS) entry which is preliminary data.</text>
</comment>
<gene>
    <name evidence="1" type="ORF">IPJ48_13870</name>
</gene>
<dbReference type="Proteomes" id="UP000886602">
    <property type="component" value="Unassembled WGS sequence"/>
</dbReference>
<sequence length="94" mass="10443">MKGTITDFLELVSAKPELSRELIKLAARHGFEFSVDELFDNELQGVVGGTEMSQLDQLNIQNNIQKLASAEQMLANMSKTMNDSSMAIIHNMRG</sequence>
<reference evidence="1" key="1">
    <citation type="submission" date="2020-10" db="EMBL/GenBank/DDBJ databases">
        <title>Connecting structure to function with the recovery of over 1000 high-quality activated sludge metagenome-assembled genomes encoding full-length rRNA genes using long-read sequencing.</title>
        <authorList>
            <person name="Singleton C.M."/>
            <person name="Petriglieri F."/>
            <person name="Kristensen J.M."/>
            <person name="Kirkegaard R.H."/>
            <person name="Michaelsen T.Y."/>
            <person name="Andersen M.H."/>
            <person name="Karst S.M."/>
            <person name="Dueholm M.S."/>
            <person name="Nielsen P.H."/>
            <person name="Albertsen M."/>
        </authorList>
    </citation>
    <scope>NUCLEOTIDE SEQUENCE</scope>
    <source>
        <strain evidence="1">EsbW_18-Q3-R4-48_MAXAC.044</strain>
    </source>
</reference>
<dbReference type="AlphaFoldDB" id="A0A9D7FLL8"/>
<name>A0A9D7FLL8_9RHOO</name>
<accession>A0A9D7FLL8</accession>
<organism evidence="1 2">
    <name type="scientific">Candidatus Propionivibrio dominans</name>
    <dbReference type="NCBI Taxonomy" id="2954373"/>
    <lineage>
        <taxon>Bacteria</taxon>
        <taxon>Pseudomonadati</taxon>
        <taxon>Pseudomonadota</taxon>
        <taxon>Betaproteobacteria</taxon>
        <taxon>Rhodocyclales</taxon>
        <taxon>Rhodocyclaceae</taxon>
        <taxon>Propionivibrio</taxon>
    </lineage>
</organism>
<protein>
    <submittedName>
        <fullName evidence="1">Nif11-like leader peptide family natural product</fullName>
    </submittedName>
</protein>
<dbReference type="EMBL" id="JADJNC010000023">
    <property type="protein sequence ID" value="MBK7424076.1"/>
    <property type="molecule type" value="Genomic_DNA"/>
</dbReference>
<proteinExistence type="predicted"/>
<evidence type="ECO:0000313" key="2">
    <source>
        <dbReference type="Proteomes" id="UP000886602"/>
    </source>
</evidence>